<evidence type="ECO:0000259" key="7">
    <source>
        <dbReference type="SMART" id="SM00729"/>
    </source>
</evidence>
<keyword evidence="5" id="KW-0408">Iron</keyword>
<dbReference type="EMBL" id="DXHS01000069">
    <property type="protein sequence ID" value="HIW02499.1"/>
    <property type="molecule type" value="Genomic_DNA"/>
</dbReference>
<dbReference type="InterPro" id="IPR005911">
    <property type="entry name" value="YhcC-like"/>
</dbReference>
<dbReference type="InterPro" id="IPR023404">
    <property type="entry name" value="rSAM_horseshoe"/>
</dbReference>
<dbReference type="GO" id="GO:0051539">
    <property type="term" value="F:4 iron, 4 sulfur cluster binding"/>
    <property type="evidence" value="ECO:0007669"/>
    <property type="project" value="UniProtKB-KW"/>
</dbReference>
<organism evidence="8 9">
    <name type="scientific">Candidatus Protoclostridium stercorigallinarum</name>
    <dbReference type="NCBI Taxonomy" id="2838741"/>
    <lineage>
        <taxon>Bacteria</taxon>
        <taxon>Bacillati</taxon>
        <taxon>Bacillota</taxon>
        <taxon>Clostridia</taxon>
        <taxon>Candidatus Protoclostridium</taxon>
    </lineage>
</organism>
<name>A0A9D1PZJ5_9FIRM</name>
<dbReference type="InterPro" id="IPR006638">
    <property type="entry name" value="Elp3/MiaA/NifB-like_rSAM"/>
</dbReference>
<dbReference type="NCBIfam" id="TIGR01212">
    <property type="entry name" value="TIGR01212 family radical SAM protein"/>
    <property type="match status" value="1"/>
</dbReference>
<feature type="domain" description="Elp3/MiaA/NifB-like radical SAM core" evidence="7">
    <location>
        <begin position="22"/>
        <end position="249"/>
    </location>
</feature>
<evidence type="ECO:0000256" key="5">
    <source>
        <dbReference type="ARBA" id="ARBA00023004"/>
    </source>
</evidence>
<dbReference type="Proteomes" id="UP000823990">
    <property type="component" value="Unassembled WGS sequence"/>
</dbReference>
<dbReference type="GO" id="GO:0046872">
    <property type="term" value="F:metal ion binding"/>
    <property type="evidence" value="ECO:0007669"/>
    <property type="project" value="UniProtKB-KW"/>
</dbReference>
<dbReference type="InterPro" id="IPR039661">
    <property type="entry name" value="ELP3"/>
</dbReference>
<evidence type="ECO:0000256" key="2">
    <source>
        <dbReference type="ARBA" id="ARBA00022485"/>
    </source>
</evidence>
<dbReference type="PANTHER" id="PTHR11135:SF1">
    <property type="entry name" value="PROTEIN YHCC"/>
    <property type="match status" value="1"/>
</dbReference>
<sequence length="306" mass="33506">MLTRYRSADAALREMFGCKVYKLALSCAVTCPNRDGSAGTGGCIFCGESGSGEFAEICRSESDVNEAIERAKARVSGKAHAEKYIAYFQSYTSTYMPVEKLRDVLLTAADREDIAALSVATRPDCLPADITEVLREAISRKPLFVELGLQTIREDTAKLINRGYTLAVYDDAVIRLKSIGANVITHIIVGLPGESKEDAVRSAAYAGRVSDGIKLQSLFVLRGTRLADMYESGEYVPLTENEYIDALCDCVKVIPKRVVLHRLTGDPPKRLLIAPLWTADKKRVRAATAKAFEARNIIQGSESTDK</sequence>
<protein>
    <submittedName>
        <fullName evidence="8">TIGR01212 family radical SAM protein</fullName>
    </submittedName>
</protein>
<evidence type="ECO:0000256" key="4">
    <source>
        <dbReference type="ARBA" id="ARBA00022723"/>
    </source>
</evidence>
<evidence type="ECO:0000313" key="9">
    <source>
        <dbReference type="Proteomes" id="UP000823990"/>
    </source>
</evidence>
<evidence type="ECO:0000256" key="3">
    <source>
        <dbReference type="ARBA" id="ARBA00022691"/>
    </source>
</evidence>
<dbReference type="SFLD" id="SFLDS00029">
    <property type="entry name" value="Radical_SAM"/>
    <property type="match status" value="1"/>
</dbReference>
<reference evidence="8" key="1">
    <citation type="journal article" date="2021" name="PeerJ">
        <title>Extensive microbial diversity within the chicken gut microbiome revealed by metagenomics and culture.</title>
        <authorList>
            <person name="Gilroy R."/>
            <person name="Ravi A."/>
            <person name="Getino M."/>
            <person name="Pursley I."/>
            <person name="Horton D.L."/>
            <person name="Alikhan N.F."/>
            <person name="Baker D."/>
            <person name="Gharbi K."/>
            <person name="Hall N."/>
            <person name="Watson M."/>
            <person name="Adriaenssens E.M."/>
            <person name="Foster-Nyarko E."/>
            <person name="Jarju S."/>
            <person name="Secka A."/>
            <person name="Antonio M."/>
            <person name="Oren A."/>
            <person name="Chaudhuri R.R."/>
            <person name="La Ragione R."/>
            <person name="Hildebrand F."/>
            <person name="Pallen M.J."/>
        </authorList>
    </citation>
    <scope>NUCLEOTIDE SEQUENCE</scope>
    <source>
        <strain evidence="8">12435</strain>
    </source>
</reference>
<dbReference type="Pfam" id="PF16199">
    <property type="entry name" value="Radical_SAM_C"/>
    <property type="match status" value="1"/>
</dbReference>
<dbReference type="Pfam" id="PF04055">
    <property type="entry name" value="Radical_SAM"/>
    <property type="match status" value="1"/>
</dbReference>
<keyword evidence="3" id="KW-0949">S-adenosyl-L-methionine</keyword>
<dbReference type="SFLD" id="SFLDG01086">
    <property type="entry name" value="elongater_protein-like"/>
    <property type="match status" value="1"/>
</dbReference>
<dbReference type="AlphaFoldDB" id="A0A9D1PZJ5"/>
<dbReference type="InterPro" id="IPR058240">
    <property type="entry name" value="rSAM_sf"/>
</dbReference>
<dbReference type="SUPFAM" id="SSF102114">
    <property type="entry name" value="Radical SAM enzymes"/>
    <property type="match status" value="1"/>
</dbReference>
<dbReference type="InterPro" id="IPR007197">
    <property type="entry name" value="rSAM"/>
</dbReference>
<accession>A0A9D1PZJ5</accession>
<dbReference type="SFLD" id="SFLDG01091">
    <property type="entry name" value="uncharacterized_CHP01210-like"/>
    <property type="match status" value="1"/>
</dbReference>
<comment type="cofactor">
    <cofactor evidence="1">
        <name>[4Fe-4S] cluster</name>
        <dbReference type="ChEBI" id="CHEBI:49883"/>
    </cofactor>
</comment>
<evidence type="ECO:0000256" key="6">
    <source>
        <dbReference type="ARBA" id="ARBA00023014"/>
    </source>
</evidence>
<gene>
    <name evidence="8" type="ORF">H9892_04085</name>
</gene>
<keyword evidence="6" id="KW-0411">Iron-sulfur</keyword>
<dbReference type="SMART" id="SM00729">
    <property type="entry name" value="Elp3"/>
    <property type="match status" value="1"/>
</dbReference>
<keyword evidence="2" id="KW-0004">4Fe-4S</keyword>
<evidence type="ECO:0000256" key="1">
    <source>
        <dbReference type="ARBA" id="ARBA00001966"/>
    </source>
</evidence>
<reference evidence="8" key="2">
    <citation type="submission" date="2021-04" db="EMBL/GenBank/DDBJ databases">
        <authorList>
            <person name="Gilroy R."/>
        </authorList>
    </citation>
    <scope>NUCLEOTIDE SEQUENCE</scope>
    <source>
        <strain evidence="8">12435</strain>
    </source>
</reference>
<dbReference type="Gene3D" id="3.80.30.20">
    <property type="entry name" value="tm_1862 like domain"/>
    <property type="match status" value="1"/>
</dbReference>
<comment type="caution">
    <text evidence="8">The sequence shown here is derived from an EMBL/GenBank/DDBJ whole genome shotgun (WGS) entry which is preliminary data.</text>
</comment>
<evidence type="ECO:0000313" key="8">
    <source>
        <dbReference type="EMBL" id="HIW02499.1"/>
    </source>
</evidence>
<dbReference type="PANTHER" id="PTHR11135">
    <property type="entry name" value="HISTONE ACETYLTRANSFERASE-RELATED"/>
    <property type="match status" value="1"/>
</dbReference>
<keyword evidence="4" id="KW-0479">Metal-binding</keyword>
<proteinExistence type="predicted"/>
<dbReference type="GO" id="GO:0003824">
    <property type="term" value="F:catalytic activity"/>
    <property type="evidence" value="ECO:0007669"/>
    <property type="project" value="InterPro"/>
</dbReference>
<dbReference type="InterPro" id="IPR032432">
    <property type="entry name" value="Radical_SAM_C"/>
</dbReference>